<organism evidence="3 4">
    <name type="scientific">Botryobasidium botryosum (strain FD-172 SS1)</name>
    <dbReference type="NCBI Taxonomy" id="930990"/>
    <lineage>
        <taxon>Eukaryota</taxon>
        <taxon>Fungi</taxon>
        <taxon>Dikarya</taxon>
        <taxon>Basidiomycota</taxon>
        <taxon>Agaricomycotina</taxon>
        <taxon>Agaricomycetes</taxon>
        <taxon>Cantharellales</taxon>
        <taxon>Botryobasidiaceae</taxon>
        <taxon>Botryobasidium</taxon>
    </lineage>
</organism>
<dbReference type="EMBL" id="KL198024">
    <property type="protein sequence ID" value="KDQ17419.1"/>
    <property type="molecule type" value="Genomic_DNA"/>
</dbReference>
<accession>A0A067MPF1</accession>
<name>A0A067MPF1_BOTB1</name>
<evidence type="ECO:0000313" key="4">
    <source>
        <dbReference type="Proteomes" id="UP000027195"/>
    </source>
</evidence>
<dbReference type="STRING" id="930990.A0A067MPF1"/>
<feature type="region of interest" description="Disordered" evidence="1">
    <location>
        <begin position="94"/>
        <end position="114"/>
    </location>
</feature>
<dbReference type="OrthoDB" id="3345311at2759"/>
<protein>
    <recommendedName>
        <fullName evidence="2">CCD97-like C-terminal domain-containing protein</fullName>
    </recommendedName>
</protein>
<dbReference type="Pfam" id="PF09747">
    <property type="entry name" value="CCD97-like_C"/>
    <property type="match status" value="1"/>
</dbReference>
<dbReference type="PANTHER" id="PTHR31840:SF1">
    <property type="entry name" value="COILED-COIL DOMAIN-CONTAINING PROTEIN 97"/>
    <property type="match status" value="1"/>
</dbReference>
<feature type="region of interest" description="Disordered" evidence="1">
    <location>
        <begin position="137"/>
        <end position="183"/>
    </location>
</feature>
<dbReference type="PANTHER" id="PTHR31840">
    <property type="entry name" value="COILED-COIL DOMAIN-CONTAINING PROTEIN 97"/>
    <property type="match status" value="1"/>
</dbReference>
<feature type="region of interest" description="Disordered" evidence="1">
    <location>
        <begin position="206"/>
        <end position="232"/>
    </location>
</feature>
<evidence type="ECO:0000256" key="1">
    <source>
        <dbReference type="SAM" id="MobiDB-lite"/>
    </source>
</evidence>
<dbReference type="InterPro" id="IPR040233">
    <property type="entry name" value="CCD97-like_C"/>
</dbReference>
<sequence>MESPRPDFDPSKALRYLGLAADYTPSPSERPLDFLALHLSQLPPQILTDFSTVLSPRKRSKLPGIRNRRLKYALTQPAELSWVEGRTKEPLLWEGGERKGEESANAEKSWAETEFMGGVKGSVGKIGTLLAEYEEEREAEAFRTSRREKAAAAAETEEEVETDSDEEDEEELLPEEPESPEEVRATFERLLRERFIAGLLQDIDYDKVDYDDQWDPDDRDDEDRWFDEEEES</sequence>
<dbReference type="AlphaFoldDB" id="A0A067MPF1"/>
<dbReference type="InParanoid" id="A0A067MPF1"/>
<feature type="compositionally biased region" description="Acidic residues" evidence="1">
    <location>
        <begin position="211"/>
        <end position="232"/>
    </location>
</feature>
<dbReference type="InterPro" id="IPR018613">
    <property type="entry name" value="Ccdc97-like"/>
</dbReference>
<keyword evidence="4" id="KW-1185">Reference proteome</keyword>
<reference evidence="4" key="1">
    <citation type="journal article" date="2014" name="Proc. Natl. Acad. Sci. U.S.A.">
        <title>Extensive sampling of basidiomycete genomes demonstrates inadequacy of the white-rot/brown-rot paradigm for wood decay fungi.</title>
        <authorList>
            <person name="Riley R."/>
            <person name="Salamov A.A."/>
            <person name="Brown D.W."/>
            <person name="Nagy L.G."/>
            <person name="Floudas D."/>
            <person name="Held B.W."/>
            <person name="Levasseur A."/>
            <person name="Lombard V."/>
            <person name="Morin E."/>
            <person name="Otillar R."/>
            <person name="Lindquist E.A."/>
            <person name="Sun H."/>
            <person name="LaButti K.M."/>
            <person name="Schmutz J."/>
            <person name="Jabbour D."/>
            <person name="Luo H."/>
            <person name="Baker S.E."/>
            <person name="Pisabarro A.G."/>
            <person name="Walton J.D."/>
            <person name="Blanchette R.A."/>
            <person name="Henrissat B."/>
            <person name="Martin F."/>
            <person name="Cullen D."/>
            <person name="Hibbett D.S."/>
            <person name="Grigoriev I.V."/>
        </authorList>
    </citation>
    <scope>NUCLEOTIDE SEQUENCE [LARGE SCALE GENOMIC DNA]</scope>
    <source>
        <strain evidence="4">FD-172 SS1</strain>
    </source>
</reference>
<feature type="compositionally biased region" description="Basic and acidic residues" evidence="1">
    <location>
        <begin position="139"/>
        <end position="150"/>
    </location>
</feature>
<evidence type="ECO:0000313" key="3">
    <source>
        <dbReference type="EMBL" id="KDQ17419.1"/>
    </source>
</evidence>
<dbReference type="HOGENOM" id="CLU_081903_0_0_1"/>
<dbReference type="Proteomes" id="UP000027195">
    <property type="component" value="Unassembled WGS sequence"/>
</dbReference>
<proteinExistence type="predicted"/>
<evidence type="ECO:0000259" key="2">
    <source>
        <dbReference type="Pfam" id="PF09747"/>
    </source>
</evidence>
<gene>
    <name evidence="3" type="ORF">BOTBODRAFT_30215</name>
</gene>
<feature type="compositionally biased region" description="Acidic residues" evidence="1">
    <location>
        <begin position="155"/>
        <end position="180"/>
    </location>
</feature>
<feature type="domain" description="CCD97-like C-terminal" evidence="2">
    <location>
        <begin position="134"/>
        <end position="229"/>
    </location>
</feature>